<keyword evidence="5" id="KW-1185">Reference proteome</keyword>
<dbReference type="GO" id="GO:0042597">
    <property type="term" value="C:periplasmic space"/>
    <property type="evidence" value="ECO:0007669"/>
    <property type="project" value="InterPro"/>
</dbReference>
<feature type="domain" description="Alginate lyase" evidence="3">
    <location>
        <begin position="49"/>
        <end position="248"/>
    </location>
</feature>
<dbReference type="SUPFAM" id="SSF48230">
    <property type="entry name" value="Chondroitin AC/alginate lyase"/>
    <property type="match status" value="1"/>
</dbReference>
<dbReference type="GO" id="GO:0016829">
    <property type="term" value="F:lyase activity"/>
    <property type="evidence" value="ECO:0007669"/>
    <property type="project" value="UniProtKB-KW"/>
</dbReference>
<dbReference type="EMBL" id="FZOU01000008">
    <property type="protein sequence ID" value="SNT35645.1"/>
    <property type="molecule type" value="Genomic_DNA"/>
</dbReference>
<sequence>MRQAVASKSQPIYAGFEVMQKHPASSKTYKSAGASAEIGRNPNIRFQFFDQDANAAYQCALMWCITGDLAFAATAISILNDWSATLKKISGLDAILCASLGGFKMANAAELLRHTASGWERADAARFGDLLTQVFYPVIANFAAFANGNWDTAAIKLMLAIAVYTDDRSMFDRAVTYYLHGCGDGRLEHYIYATGQCQESGRDQQHTQLGIAHMGDACEIAWRQGLDLYGAVDNRLLVGFEYTAKYGLGGDVPFTPDVDRTGKYRHAVNSERSALRAVYEQIYNHYSRRRGIAAPWTEKAAEKLRPEGAPFQADATGYGTLLYTRPERSASADASPTPLTVLYAQGNADGIMLDVVPLASGAAVVLERADAAQDRWAPLATGLTARTYLDRTAEPGRLYSYRVTLPSRHSASLPVVGMRGLPAGWHARNDGRLNASASFDGTAFILTADGALPPDKGGAIFSIEHPAPPGATLTAKLNPLVASGFVGLGLVLRGASPAAEILLHISPKAGMPEHPAWSASLFERTGAAGMKLAGQAPLVSPTIENGRLADPLWMRLKTGPDETHASISVNATDWTEIAKAPTPAGALTLGLYAHSGIESVTTEVRFEEVTLVS</sequence>
<reference evidence="4 5" key="1">
    <citation type="submission" date="2017-06" db="EMBL/GenBank/DDBJ databases">
        <authorList>
            <person name="Kim H.J."/>
            <person name="Triplett B.A."/>
        </authorList>
    </citation>
    <scope>NUCLEOTIDE SEQUENCE [LARGE SCALE GENOMIC DNA]</scope>
    <source>
        <strain evidence="4 5">DSM 18704</strain>
    </source>
</reference>
<dbReference type="AlphaFoldDB" id="A0A239LZ62"/>
<name>A0A239LZ62_9BACT</name>
<organism evidence="4 5">
    <name type="scientific">Granulicella rosea</name>
    <dbReference type="NCBI Taxonomy" id="474952"/>
    <lineage>
        <taxon>Bacteria</taxon>
        <taxon>Pseudomonadati</taxon>
        <taxon>Acidobacteriota</taxon>
        <taxon>Terriglobia</taxon>
        <taxon>Terriglobales</taxon>
        <taxon>Acidobacteriaceae</taxon>
        <taxon>Granulicella</taxon>
    </lineage>
</organism>
<evidence type="ECO:0000259" key="3">
    <source>
        <dbReference type="Pfam" id="PF05426"/>
    </source>
</evidence>
<proteinExistence type="predicted"/>
<evidence type="ECO:0000256" key="1">
    <source>
        <dbReference type="ARBA" id="ARBA00022729"/>
    </source>
</evidence>
<evidence type="ECO:0000313" key="5">
    <source>
        <dbReference type="Proteomes" id="UP000198356"/>
    </source>
</evidence>
<evidence type="ECO:0000256" key="2">
    <source>
        <dbReference type="ARBA" id="ARBA00023239"/>
    </source>
</evidence>
<accession>A0A239LZ62</accession>
<gene>
    <name evidence="4" type="ORF">SAMN05421770_10889</name>
</gene>
<dbReference type="InterPro" id="IPR008929">
    <property type="entry name" value="Chondroitin_lyas"/>
</dbReference>
<evidence type="ECO:0000313" key="4">
    <source>
        <dbReference type="EMBL" id="SNT35645.1"/>
    </source>
</evidence>
<dbReference type="Gene3D" id="1.50.10.100">
    <property type="entry name" value="Chondroitin AC/alginate lyase"/>
    <property type="match status" value="1"/>
</dbReference>
<dbReference type="Proteomes" id="UP000198356">
    <property type="component" value="Unassembled WGS sequence"/>
</dbReference>
<keyword evidence="2 4" id="KW-0456">Lyase</keyword>
<dbReference type="RefSeq" id="WP_176441857.1">
    <property type="nucleotide sequence ID" value="NZ_FZOU01000008.1"/>
</dbReference>
<protein>
    <submittedName>
        <fullName evidence="4">Alginate lyase</fullName>
    </submittedName>
</protein>
<keyword evidence="1" id="KW-0732">Signal</keyword>
<dbReference type="InterPro" id="IPR008397">
    <property type="entry name" value="Alginate_lyase_dom"/>
</dbReference>
<dbReference type="Pfam" id="PF05426">
    <property type="entry name" value="Alginate_lyase"/>
    <property type="match status" value="1"/>
</dbReference>